<dbReference type="Pfam" id="PF00096">
    <property type="entry name" value="zf-C2H2"/>
    <property type="match status" value="1"/>
</dbReference>
<evidence type="ECO:0000313" key="11">
    <source>
        <dbReference type="EMBL" id="KAG8226951.1"/>
    </source>
</evidence>
<feature type="compositionally biased region" description="Pro residues" evidence="9">
    <location>
        <begin position="1253"/>
        <end position="1280"/>
    </location>
</feature>
<protein>
    <recommendedName>
        <fullName evidence="10">C2H2-type domain-containing protein</fullName>
    </recommendedName>
</protein>
<dbReference type="GO" id="GO:0000978">
    <property type="term" value="F:RNA polymerase II cis-regulatory region sequence-specific DNA binding"/>
    <property type="evidence" value="ECO:0007669"/>
    <property type="project" value="TreeGrafter"/>
</dbReference>
<evidence type="ECO:0000256" key="1">
    <source>
        <dbReference type="ARBA" id="ARBA00004123"/>
    </source>
</evidence>
<keyword evidence="5" id="KW-0862">Zinc</keyword>
<accession>A0A8K0K254</accession>
<feature type="region of interest" description="Disordered" evidence="9">
    <location>
        <begin position="616"/>
        <end position="641"/>
    </location>
</feature>
<feature type="domain" description="C2H2-type" evidence="10">
    <location>
        <begin position="1109"/>
        <end position="1137"/>
    </location>
</feature>
<dbReference type="PANTHER" id="PTHR24388">
    <property type="entry name" value="ZINC FINGER PROTEIN"/>
    <property type="match status" value="1"/>
</dbReference>
<feature type="compositionally biased region" description="Polar residues" evidence="9">
    <location>
        <begin position="1282"/>
        <end position="1295"/>
    </location>
</feature>
<feature type="compositionally biased region" description="Basic residues" evidence="9">
    <location>
        <begin position="492"/>
        <end position="506"/>
    </location>
</feature>
<feature type="region of interest" description="Disordered" evidence="9">
    <location>
        <begin position="868"/>
        <end position="887"/>
    </location>
</feature>
<keyword evidence="2" id="KW-0479">Metal-binding</keyword>
<dbReference type="Proteomes" id="UP000792457">
    <property type="component" value="Unassembled WGS sequence"/>
</dbReference>
<feature type="region of interest" description="Disordered" evidence="9">
    <location>
        <begin position="344"/>
        <end position="363"/>
    </location>
</feature>
<feature type="compositionally biased region" description="Low complexity" evidence="9">
    <location>
        <begin position="940"/>
        <end position="955"/>
    </location>
</feature>
<evidence type="ECO:0000256" key="3">
    <source>
        <dbReference type="ARBA" id="ARBA00022737"/>
    </source>
</evidence>
<keyword evidence="3" id="KW-0677">Repeat</keyword>
<evidence type="ECO:0000256" key="8">
    <source>
        <dbReference type="PROSITE-ProRule" id="PRU00042"/>
    </source>
</evidence>
<feature type="domain" description="C2H2-type" evidence="10">
    <location>
        <begin position="78"/>
        <end position="102"/>
    </location>
</feature>
<dbReference type="SMART" id="SM00355">
    <property type="entry name" value="ZnF_C2H2"/>
    <property type="match status" value="5"/>
</dbReference>
<dbReference type="GO" id="GO:0005634">
    <property type="term" value="C:nucleus"/>
    <property type="evidence" value="ECO:0007669"/>
    <property type="project" value="UniProtKB-SubCell"/>
</dbReference>
<dbReference type="InterPro" id="IPR013087">
    <property type="entry name" value="Znf_C2H2_type"/>
</dbReference>
<feature type="region of interest" description="Disordered" evidence="9">
    <location>
        <begin position="478"/>
        <end position="581"/>
    </location>
</feature>
<evidence type="ECO:0000256" key="4">
    <source>
        <dbReference type="ARBA" id="ARBA00022771"/>
    </source>
</evidence>
<feature type="compositionally biased region" description="Low complexity" evidence="9">
    <location>
        <begin position="814"/>
        <end position="838"/>
    </location>
</feature>
<dbReference type="InterPro" id="IPR036236">
    <property type="entry name" value="Znf_C2H2_sf"/>
</dbReference>
<feature type="region of interest" description="Disordered" evidence="9">
    <location>
        <begin position="999"/>
        <end position="1096"/>
    </location>
</feature>
<name>A0A8K0K254_LADFU</name>
<dbReference type="OrthoDB" id="5982876at2759"/>
<comment type="caution">
    <text evidence="11">The sequence shown here is derived from an EMBL/GenBank/DDBJ whole genome shotgun (WGS) entry which is preliminary data.</text>
</comment>
<dbReference type="PROSITE" id="PS50157">
    <property type="entry name" value="ZINC_FINGER_C2H2_2"/>
    <property type="match status" value="3"/>
</dbReference>
<evidence type="ECO:0000256" key="9">
    <source>
        <dbReference type="SAM" id="MobiDB-lite"/>
    </source>
</evidence>
<dbReference type="EMBL" id="KZ308305">
    <property type="protein sequence ID" value="KAG8226951.1"/>
    <property type="molecule type" value="Genomic_DNA"/>
</dbReference>
<gene>
    <name evidence="11" type="ORF">J437_LFUL004669</name>
</gene>
<feature type="compositionally biased region" description="Basic and acidic residues" evidence="9">
    <location>
        <begin position="344"/>
        <end position="357"/>
    </location>
</feature>
<comment type="subcellular location">
    <subcellularLocation>
        <location evidence="1">Nucleus</location>
    </subcellularLocation>
</comment>
<organism evidence="11 12">
    <name type="scientific">Ladona fulva</name>
    <name type="common">Scarce chaser dragonfly</name>
    <name type="synonym">Libellula fulva</name>
    <dbReference type="NCBI Taxonomy" id="123851"/>
    <lineage>
        <taxon>Eukaryota</taxon>
        <taxon>Metazoa</taxon>
        <taxon>Ecdysozoa</taxon>
        <taxon>Arthropoda</taxon>
        <taxon>Hexapoda</taxon>
        <taxon>Insecta</taxon>
        <taxon>Pterygota</taxon>
        <taxon>Palaeoptera</taxon>
        <taxon>Odonata</taxon>
        <taxon>Epiprocta</taxon>
        <taxon>Anisoptera</taxon>
        <taxon>Libelluloidea</taxon>
        <taxon>Libellulidae</taxon>
        <taxon>Ladona</taxon>
    </lineage>
</organism>
<feature type="region of interest" description="Disordered" evidence="9">
    <location>
        <begin position="924"/>
        <end position="955"/>
    </location>
</feature>
<evidence type="ECO:0000256" key="2">
    <source>
        <dbReference type="ARBA" id="ARBA00022723"/>
    </source>
</evidence>
<comment type="similarity">
    <text evidence="7">Belongs to the snail C2H2-type zinc-finger protein family.</text>
</comment>
<feature type="compositionally biased region" description="Low complexity" evidence="9">
    <location>
        <begin position="1038"/>
        <end position="1054"/>
    </location>
</feature>
<keyword evidence="6" id="KW-0539">Nucleus</keyword>
<dbReference type="Gene3D" id="3.30.160.60">
    <property type="entry name" value="Classic Zinc Finger"/>
    <property type="match status" value="1"/>
</dbReference>
<keyword evidence="12" id="KW-1185">Reference proteome</keyword>
<feature type="region of interest" description="Disordered" evidence="9">
    <location>
        <begin position="313"/>
        <end position="338"/>
    </location>
</feature>
<evidence type="ECO:0000313" key="12">
    <source>
        <dbReference type="Proteomes" id="UP000792457"/>
    </source>
</evidence>
<proteinExistence type="inferred from homology"/>
<dbReference type="GO" id="GO:0000981">
    <property type="term" value="F:DNA-binding transcription factor activity, RNA polymerase II-specific"/>
    <property type="evidence" value="ECO:0007669"/>
    <property type="project" value="TreeGrafter"/>
</dbReference>
<reference evidence="11" key="2">
    <citation type="submission" date="2017-10" db="EMBL/GenBank/DDBJ databases">
        <title>Ladona fulva Genome sequencing and assembly.</title>
        <authorList>
            <person name="Murali S."/>
            <person name="Richards S."/>
            <person name="Bandaranaike D."/>
            <person name="Bellair M."/>
            <person name="Blankenburg K."/>
            <person name="Chao H."/>
            <person name="Dinh H."/>
            <person name="Doddapaneni H."/>
            <person name="Dugan-Rocha S."/>
            <person name="Elkadiri S."/>
            <person name="Gnanaolivu R."/>
            <person name="Hernandez B."/>
            <person name="Skinner E."/>
            <person name="Javaid M."/>
            <person name="Lee S."/>
            <person name="Li M."/>
            <person name="Ming W."/>
            <person name="Munidasa M."/>
            <person name="Muniz J."/>
            <person name="Nguyen L."/>
            <person name="Hughes D."/>
            <person name="Osuji N."/>
            <person name="Pu L.-L."/>
            <person name="Puazo M."/>
            <person name="Qu C."/>
            <person name="Quiroz J."/>
            <person name="Raj R."/>
            <person name="Weissenberger G."/>
            <person name="Xin Y."/>
            <person name="Zou X."/>
            <person name="Han Y."/>
            <person name="Worley K."/>
            <person name="Muzny D."/>
            <person name="Gibbs R."/>
        </authorList>
    </citation>
    <scope>NUCLEOTIDE SEQUENCE</scope>
    <source>
        <strain evidence="11">Sampled in the wild</strain>
    </source>
</reference>
<feature type="compositionally biased region" description="Polar residues" evidence="9">
    <location>
        <begin position="515"/>
        <end position="563"/>
    </location>
</feature>
<feature type="compositionally biased region" description="Polar residues" evidence="9">
    <location>
        <begin position="999"/>
        <end position="1009"/>
    </location>
</feature>
<keyword evidence="4 8" id="KW-0863">Zinc-finger</keyword>
<dbReference type="InterPro" id="IPR050527">
    <property type="entry name" value="Snail/Krueppel_Znf"/>
</dbReference>
<feature type="region of interest" description="Disordered" evidence="9">
    <location>
        <begin position="1244"/>
        <end position="1295"/>
    </location>
</feature>
<dbReference type="GO" id="GO:0008270">
    <property type="term" value="F:zinc ion binding"/>
    <property type="evidence" value="ECO:0007669"/>
    <property type="project" value="UniProtKB-KW"/>
</dbReference>
<evidence type="ECO:0000256" key="7">
    <source>
        <dbReference type="ARBA" id="ARBA00037948"/>
    </source>
</evidence>
<reference evidence="11" key="1">
    <citation type="submission" date="2013-04" db="EMBL/GenBank/DDBJ databases">
        <authorList>
            <person name="Qu J."/>
            <person name="Murali S.C."/>
            <person name="Bandaranaike D."/>
            <person name="Bellair M."/>
            <person name="Blankenburg K."/>
            <person name="Chao H."/>
            <person name="Dinh H."/>
            <person name="Doddapaneni H."/>
            <person name="Downs B."/>
            <person name="Dugan-Rocha S."/>
            <person name="Elkadiri S."/>
            <person name="Gnanaolivu R.D."/>
            <person name="Hernandez B."/>
            <person name="Javaid M."/>
            <person name="Jayaseelan J.C."/>
            <person name="Lee S."/>
            <person name="Li M."/>
            <person name="Ming W."/>
            <person name="Munidasa M."/>
            <person name="Muniz J."/>
            <person name="Nguyen L."/>
            <person name="Ongeri F."/>
            <person name="Osuji N."/>
            <person name="Pu L.-L."/>
            <person name="Puazo M."/>
            <person name="Qu C."/>
            <person name="Quiroz J."/>
            <person name="Raj R."/>
            <person name="Weissenberger G."/>
            <person name="Xin Y."/>
            <person name="Zou X."/>
            <person name="Han Y."/>
            <person name="Richards S."/>
            <person name="Worley K."/>
            <person name="Muzny D."/>
            <person name="Gibbs R."/>
        </authorList>
    </citation>
    <scope>NUCLEOTIDE SEQUENCE</scope>
    <source>
        <strain evidence="11">Sampled in the wild</strain>
    </source>
</reference>
<dbReference type="PROSITE" id="PS00028">
    <property type="entry name" value="ZINC_FINGER_C2H2_1"/>
    <property type="match status" value="3"/>
</dbReference>
<evidence type="ECO:0000256" key="5">
    <source>
        <dbReference type="ARBA" id="ARBA00022833"/>
    </source>
</evidence>
<evidence type="ECO:0000256" key="6">
    <source>
        <dbReference type="ARBA" id="ARBA00023242"/>
    </source>
</evidence>
<feature type="compositionally biased region" description="Low complexity" evidence="9">
    <location>
        <begin position="868"/>
        <end position="878"/>
    </location>
</feature>
<dbReference type="PANTHER" id="PTHR24388:SF54">
    <property type="entry name" value="PROTEIN ESCARGOT"/>
    <property type="match status" value="1"/>
</dbReference>
<feature type="region of interest" description="Disordered" evidence="9">
    <location>
        <begin position="814"/>
        <end position="857"/>
    </location>
</feature>
<evidence type="ECO:0000259" key="10">
    <source>
        <dbReference type="PROSITE" id="PS50157"/>
    </source>
</evidence>
<feature type="compositionally biased region" description="Basic and acidic residues" evidence="9">
    <location>
        <begin position="328"/>
        <end position="338"/>
    </location>
</feature>
<dbReference type="SUPFAM" id="SSF57667">
    <property type="entry name" value="beta-beta-alpha zinc fingers"/>
    <property type="match status" value="1"/>
</dbReference>
<feature type="domain" description="C2H2-type" evidence="10">
    <location>
        <begin position="457"/>
        <end position="485"/>
    </location>
</feature>
<sequence length="1295" mass="140000">MYQEPVYGPDGIISTELVKENKKWRKKTVKGDENSCSAINRLAIKIELKSTSEESHENKIECSSPTLQNGNNNSPENFKCSVCGVKFLTEPELESHCKSGHSTAISQPPRPVKTSKASWERMHYLCFTCKGRPFLSRSSLYRHIAQHVTLPEVRLSRLKEVRTRSESPAEPPSGRPQVALKRVTASCYERSPLKFLFKLTSDPSSKDTFKVVKAGIGIKEGDESKAAAIGNNKETLEGSDQTISVEGAANTAAAALIGPIEAPARSPQEDSQDSLRLILEDDQKESAEGKILGQGVLEMVEASHDQCISVPLVEEPVPDSPKNTASCRESEDKAGASEVFDKDIMRPSKNGEGDMDKIQSNSPSVVLSPGISGPLLIEKNGLSLNNVDISEEPEFIPLERLDKGTAAQIIENSSRDSVFDNRQENEAETAILCEACGESVPGDQTALEDHCLCRGHYKCPICSVACASTDALAVHTEETHKNQDASGQTAEKKKKTSSLRSIRRKHLELTKDPSTDSNSEISLPSPPGSENSNSMPSISTKPSENSQTSFNIRIADVTQQTAKTSDRRISPPSHQSTASPPVIPQAVSTVRMPPLQNAPIRSRMPESIPPPPLTRPPNLRNMESQPRGNVPNVSIGERMQPPPALYKMPPTTSHGMTNSQMGLPAVSTNMAYPRGIPASGYQTDTPSSAASNLAATLNSRYQTMHPGYPTPGQAPPYPPYPPPMQMQRAPMMQQQRFQMGPPPPYASQMLHQQGPRVPGVSQEAYLANSQQAYNQSLLKAHLEQARMQGLSPSSAVLQSMQNLQQEHYQHQQLQKQLFQQQNHQQMMQVQQPEQNQGQATQAGQKRKNVGGNPTGQIRYQHQNALNSQQTLQNQLQQNSGTPAKQRRVRENIGIPSKQTDSDCEIIAVQQRGEGVPVIQSIQGANASTSSTSSGGDGPVLSGQSSSNLQTSSESTIHLTDSITLSVRQPPGVSATSAGSRSNNASAVASILATRGITVTPASGSVQQPRAASGQQRSRPSPPPIRGPAISPPQPVNTQQASLNSSVSISQSSRQPTQHSNDGFAVPAPVGPVQRQAPRQTPADRPPRPPTVDLTDENANQAHHPAATVTQCRLCDKQFPSVEALKNHMQVIHQARNYFRCTICNTKHSSQHALANHVKRVHKFSGSPNPAELVIPLVDLRNSNSVSRLNSLGVRHVISLSQLGMNSETGSFCIPIMSLDNNGQQRANTLGGLTAMGTTAVLPIGPVKSLPSTQAPPQPPPQTVPAAAAPPPLAPIRPPHQPNQYMQPTHQMPPQR</sequence>
<feature type="compositionally biased region" description="Pro residues" evidence="9">
    <location>
        <begin position="1019"/>
        <end position="1034"/>
    </location>
</feature>